<evidence type="ECO:0000256" key="1">
    <source>
        <dbReference type="ARBA" id="ARBA00022857"/>
    </source>
</evidence>
<dbReference type="RefSeq" id="WP_387406392.1">
    <property type="nucleotide sequence ID" value="NZ_JBIAQY010000018.1"/>
</dbReference>
<sequence length="119" mass="12485">MRGWVATSSTGEDGLRIQDLPSPRCGAEQVRIANHAAALNFPDVLITRGQYQMRLDPPFLPGSECAGVVVEVGSAVEAIAVGDRVLTVSGVGAFDDLPSACAELHAGRTIGKTVIEVRQ</sequence>
<evidence type="ECO:0000313" key="3">
    <source>
        <dbReference type="EMBL" id="MFF3573409.1"/>
    </source>
</evidence>
<dbReference type="PANTHER" id="PTHR44154:SF1">
    <property type="entry name" value="QUINONE OXIDOREDUCTASE"/>
    <property type="match status" value="1"/>
</dbReference>
<dbReference type="InterPro" id="IPR011032">
    <property type="entry name" value="GroES-like_sf"/>
</dbReference>
<evidence type="ECO:0000259" key="2">
    <source>
        <dbReference type="Pfam" id="PF08240"/>
    </source>
</evidence>
<keyword evidence="4" id="KW-1185">Reference proteome</keyword>
<comment type="caution">
    <text evidence="3">The sequence shown here is derived from an EMBL/GenBank/DDBJ whole genome shotgun (WGS) entry which is preliminary data.</text>
</comment>
<proteinExistence type="predicted"/>
<dbReference type="Proteomes" id="UP001601992">
    <property type="component" value="Unassembled WGS sequence"/>
</dbReference>
<dbReference type="Pfam" id="PF08240">
    <property type="entry name" value="ADH_N"/>
    <property type="match status" value="1"/>
</dbReference>
<feature type="domain" description="Alcohol dehydrogenase-like N-terminal" evidence="2">
    <location>
        <begin position="27"/>
        <end position="107"/>
    </location>
</feature>
<dbReference type="EMBL" id="JBIAQY010000018">
    <property type="protein sequence ID" value="MFF3573409.1"/>
    <property type="molecule type" value="Genomic_DNA"/>
</dbReference>
<accession>A0ABW6SDY3</accession>
<dbReference type="SUPFAM" id="SSF50129">
    <property type="entry name" value="GroES-like"/>
    <property type="match status" value="1"/>
</dbReference>
<organism evidence="3 4">
    <name type="scientific">Nocardia jiangxiensis</name>
    <dbReference type="NCBI Taxonomy" id="282685"/>
    <lineage>
        <taxon>Bacteria</taxon>
        <taxon>Bacillati</taxon>
        <taxon>Actinomycetota</taxon>
        <taxon>Actinomycetes</taxon>
        <taxon>Mycobacteriales</taxon>
        <taxon>Nocardiaceae</taxon>
        <taxon>Nocardia</taxon>
    </lineage>
</organism>
<dbReference type="InterPro" id="IPR013154">
    <property type="entry name" value="ADH-like_N"/>
</dbReference>
<protein>
    <submittedName>
        <fullName evidence="3">Alcohol dehydrogenase catalytic domain-containing protein</fullName>
    </submittedName>
</protein>
<keyword evidence="1" id="KW-0521">NADP</keyword>
<dbReference type="InterPro" id="IPR051603">
    <property type="entry name" value="Zinc-ADH_QOR/CCCR"/>
</dbReference>
<name>A0ABW6SDY3_9NOCA</name>
<dbReference type="Gene3D" id="3.90.180.10">
    <property type="entry name" value="Medium-chain alcohol dehydrogenases, catalytic domain"/>
    <property type="match status" value="1"/>
</dbReference>
<gene>
    <name evidence="3" type="ORF">ACFYXQ_37195</name>
</gene>
<dbReference type="PANTHER" id="PTHR44154">
    <property type="entry name" value="QUINONE OXIDOREDUCTASE"/>
    <property type="match status" value="1"/>
</dbReference>
<reference evidence="3 4" key="1">
    <citation type="submission" date="2024-10" db="EMBL/GenBank/DDBJ databases">
        <title>The Natural Products Discovery Center: Release of the First 8490 Sequenced Strains for Exploring Actinobacteria Biosynthetic Diversity.</title>
        <authorList>
            <person name="Kalkreuter E."/>
            <person name="Kautsar S.A."/>
            <person name="Yang D."/>
            <person name="Bader C.D."/>
            <person name="Teijaro C.N."/>
            <person name="Fluegel L."/>
            <person name="Davis C.M."/>
            <person name="Simpson J.R."/>
            <person name="Lauterbach L."/>
            <person name="Steele A.D."/>
            <person name="Gui C."/>
            <person name="Meng S."/>
            <person name="Li G."/>
            <person name="Viehrig K."/>
            <person name="Ye F."/>
            <person name="Su P."/>
            <person name="Kiefer A.F."/>
            <person name="Nichols A."/>
            <person name="Cepeda A.J."/>
            <person name="Yan W."/>
            <person name="Fan B."/>
            <person name="Jiang Y."/>
            <person name="Adhikari A."/>
            <person name="Zheng C.-J."/>
            <person name="Schuster L."/>
            <person name="Cowan T.M."/>
            <person name="Smanski M.J."/>
            <person name="Chevrette M.G."/>
            <person name="De Carvalho L.P.S."/>
            <person name="Shen B."/>
        </authorList>
    </citation>
    <scope>NUCLEOTIDE SEQUENCE [LARGE SCALE GENOMIC DNA]</scope>
    <source>
        <strain evidence="3 4">NPDC002593</strain>
    </source>
</reference>
<evidence type="ECO:0000313" key="4">
    <source>
        <dbReference type="Proteomes" id="UP001601992"/>
    </source>
</evidence>